<dbReference type="InterPro" id="IPR016087">
    <property type="entry name" value="Chalcone_isomerase"/>
</dbReference>
<dbReference type="InterPro" id="IPR036298">
    <property type="entry name" value="Chalcone_isomerase_sf"/>
</dbReference>
<evidence type="ECO:0000313" key="2">
    <source>
        <dbReference type="EMBL" id="KAF9583693.1"/>
    </source>
</evidence>
<dbReference type="EMBL" id="JAABOA010000623">
    <property type="protein sequence ID" value="KAF9583693.1"/>
    <property type="molecule type" value="Genomic_DNA"/>
</dbReference>
<dbReference type="OrthoDB" id="18193at2759"/>
<sequence>MDGIMEFKSLFPKGKINVGQAMYFRKMADGTMVIQLDEEVLGTVRNGWVIESFFMGYLDGQKPLSERAWTSIAQGIQDLLLQ</sequence>
<proteinExistence type="predicted"/>
<dbReference type="Pfam" id="PF16035">
    <property type="entry name" value="Chalcone_2"/>
    <property type="match status" value="1"/>
</dbReference>
<name>A0A9P6FY00_9FUNG</name>
<feature type="domain" description="Chalcone isomerase" evidence="1">
    <location>
        <begin position="3"/>
        <end position="72"/>
    </location>
</feature>
<evidence type="ECO:0000259" key="1">
    <source>
        <dbReference type="Pfam" id="PF16035"/>
    </source>
</evidence>
<comment type="caution">
    <text evidence="2">The sequence shown here is derived from an EMBL/GenBank/DDBJ whole genome shotgun (WGS) entry which is preliminary data.</text>
</comment>
<keyword evidence="3" id="KW-1185">Reference proteome</keyword>
<dbReference type="PANTHER" id="PTHR47284:SF3">
    <property type="entry name" value="FATTY-ACID-BINDING PROTEIN 2"/>
    <property type="match status" value="1"/>
</dbReference>
<dbReference type="Proteomes" id="UP000780801">
    <property type="component" value="Unassembled WGS sequence"/>
</dbReference>
<reference evidence="2" key="1">
    <citation type="journal article" date="2020" name="Fungal Divers.">
        <title>Resolving the Mortierellaceae phylogeny through synthesis of multi-gene phylogenetics and phylogenomics.</title>
        <authorList>
            <person name="Vandepol N."/>
            <person name="Liber J."/>
            <person name="Desiro A."/>
            <person name="Na H."/>
            <person name="Kennedy M."/>
            <person name="Barry K."/>
            <person name="Grigoriev I.V."/>
            <person name="Miller A.N."/>
            <person name="O'Donnell K."/>
            <person name="Stajich J.E."/>
            <person name="Bonito G."/>
        </authorList>
    </citation>
    <scope>NUCLEOTIDE SEQUENCE</scope>
    <source>
        <strain evidence="2">KOD1015</strain>
    </source>
</reference>
<protein>
    <recommendedName>
        <fullName evidence="1">Chalcone isomerase domain-containing protein</fullName>
    </recommendedName>
</protein>
<dbReference type="InterPro" id="IPR016088">
    <property type="entry name" value="Chalcone_isomerase_3-sand"/>
</dbReference>
<gene>
    <name evidence="2" type="ORF">BGW38_008842</name>
</gene>
<organism evidence="2 3">
    <name type="scientific">Lunasporangiospora selenospora</name>
    <dbReference type="NCBI Taxonomy" id="979761"/>
    <lineage>
        <taxon>Eukaryota</taxon>
        <taxon>Fungi</taxon>
        <taxon>Fungi incertae sedis</taxon>
        <taxon>Mucoromycota</taxon>
        <taxon>Mortierellomycotina</taxon>
        <taxon>Mortierellomycetes</taxon>
        <taxon>Mortierellales</taxon>
        <taxon>Mortierellaceae</taxon>
        <taxon>Lunasporangiospora</taxon>
    </lineage>
</organism>
<evidence type="ECO:0000313" key="3">
    <source>
        <dbReference type="Proteomes" id="UP000780801"/>
    </source>
</evidence>
<dbReference type="Gene3D" id="3.50.70.10">
    <property type="match status" value="1"/>
</dbReference>
<dbReference type="GO" id="GO:0016872">
    <property type="term" value="F:intramolecular lyase activity"/>
    <property type="evidence" value="ECO:0007669"/>
    <property type="project" value="InterPro"/>
</dbReference>
<dbReference type="PANTHER" id="PTHR47284">
    <property type="entry name" value="FATTY-ACID-BINDING PROTEIN 2"/>
    <property type="match status" value="1"/>
</dbReference>
<dbReference type="SUPFAM" id="SSF54626">
    <property type="entry name" value="Chalcone isomerase"/>
    <property type="match status" value="1"/>
</dbReference>
<dbReference type="AlphaFoldDB" id="A0A9P6FY00"/>
<accession>A0A9P6FY00</accession>